<reference evidence="1" key="2">
    <citation type="journal article" date="2015" name="Data Brief">
        <title>Shoot transcriptome of the giant reed, Arundo donax.</title>
        <authorList>
            <person name="Barrero R.A."/>
            <person name="Guerrero F.D."/>
            <person name="Moolhuijzen P."/>
            <person name="Goolsby J.A."/>
            <person name="Tidwell J."/>
            <person name="Bellgard S.E."/>
            <person name="Bellgard M.I."/>
        </authorList>
    </citation>
    <scope>NUCLEOTIDE SEQUENCE</scope>
    <source>
        <tissue evidence="1">Shoot tissue taken approximately 20 cm above the soil surface</tissue>
    </source>
</reference>
<organism evidence="1">
    <name type="scientific">Arundo donax</name>
    <name type="common">Giant reed</name>
    <name type="synonym">Donax arundinaceus</name>
    <dbReference type="NCBI Taxonomy" id="35708"/>
    <lineage>
        <taxon>Eukaryota</taxon>
        <taxon>Viridiplantae</taxon>
        <taxon>Streptophyta</taxon>
        <taxon>Embryophyta</taxon>
        <taxon>Tracheophyta</taxon>
        <taxon>Spermatophyta</taxon>
        <taxon>Magnoliopsida</taxon>
        <taxon>Liliopsida</taxon>
        <taxon>Poales</taxon>
        <taxon>Poaceae</taxon>
        <taxon>PACMAD clade</taxon>
        <taxon>Arundinoideae</taxon>
        <taxon>Arundineae</taxon>
        <taxon>Arundo</taxon>
    </lineage>
</organism>
<evidence type="ECO:0000313" key="1">
    <source>
        <dbReference type="EMBL" id="JAD60524.1"/>
    </source>
</evidence>
<sequence>MLEKGVTKFPGCSWITVGNKTSLFAAQDKHHPDTLNIYEMLGNLTGMIKKDDKN</sequence>
<name>A0A0A9B993_ARUDO</name>
<dbReference type="EMBL" id="GBRH01237371">
    <property type="protein sequence ID" value="JAD60524.1"/>
    <property type="molecule type" value="Transcribed_RNA"/>
</dbReference>
<dbReference type="AlphaFoldDB" id="A0A0A9B993"/>
<accession>A0A0A9B993</accession>
<protein>
    <submittedName>
        <fullName evidence="1">Uncharacterized protein</fullName>
    </submittedName>
</protein>
<proteinExistence type="predicted"/>
<reference evidence="1" key="1">
    <citation type="submission" date="2014-09" db="EMBL/GenBank/DDBJ databases">
        <authorList>
            <person name="Magalhaes I.L.F."/>
            <person name="Oliveira U."/>
            <person name="Santos F.R."/>
            <person name="Vidigal T.H.D.A."/>
            <person name="Brescovit A.D."/>
            <person name="Santos A.J."/>
        </authorList>
    </citation>
    <scope>NUCLEOTIDE SEQUENCE</scope>
    <source>
        <tissue evidence="1">Shoot tissue taken approximately 20 cm above the soil surface</tissue>
    </source>
</reference>